<evidence type="ECO:0000256" key="3">
    <source>
        <dbReference type="ARBA" id="ARBA00022963"/>
    </source>
</evidence>
<dbReference type="OrthoDB" id="2363873at2759"/>
<dbReference type="GO" id="GO:0017000">
    <property type="term" value="P:antibiotic biosynthetic process"/>
    <property type="evidence" value="ECO:0007669"/>
    <property type="project" value="UniProtKB-ARBA"/>
</dbReference>
<dbReference type="Gene3D" id="3.40.50.1820">
    <property type="entry name" value="alpha/beta hydrolase"/>
    <property type="match status" value="1"/>
</dbReference>
<dbReference type="AlphaFoldDB" id="A0A0A2KUI8"/>
<dbReference type="GO" id="GO:0072330">
    <property type="term" value="P:monocarboxylic acid biosynthetic process"/>
    <property type="evidence" value="ECO:0007669"/>
    <property type="project" value="UniProtKB-ARBA"/>
</dbReference>
<keyword evidence="3" id="KW-0442">Lipid degradation</keyword>
<evidence type="ECO:0000313" key="6">
    <source>
        <dbReference type="Proteomes" id="UP000030104"/>
    </source>
</evidence>
<keyword evidence="2 5" id="KW-0378">Hydrolase</keyword>
<dbReference type="InterPro" id="IPR029058">
    <property type="entry name" value="AB_hydrolase_fold"/>
</dbReference>
<proteinExistence type="predicted"/>
<evidence type="ECO:0000256" key="2">
    <source>
        <dbReference type="ARBA" id="ARBA00022801"/>
    </source>
</evidence>
<reference evidence="5 6" key="1">
    <citation type="journal article" date="2015" name="Mol. Plant Microbe Interact.">
        <title>Genome, transcriptome, and functional analyses of Penicillium expansum provide new insights into secondary metabolism and pathogenicity.</title>
        <authorList>
            <person name="Ballester A.R."/>
            <person name="Marcet-Houben M."/>
            <person name="Levin E."/>
            <person name="Sela N."/>
            <person name="Selma-Lazaro C."/>
            <person name="Carmona L."/>
            <person name="Wisniewski M."/>
            <person name="Droby S."/>
            <person name="Gonzalez-Candelas L."/>
            <person name="Gabaldon T."/>
        </authorList>
    </citation>
    <scope>NUCLEOTIDE SEQUENCE [LARGE SCALE GENOMIC DNA]</scope>
    <source>
        <strain evidence="5 6">PHI-1</strain>
    </source>
</reference>
<dbReference type="SUPFAM" id="SSF52777">
    <property type="entry name" value="CoA-dependent acyltransferases"/>
    <property type="match status" value="1"/>
</dbReference>
<dbReference type="Pfam" id="PF03403">
    <property type="entry name" value="PAF-AH_p_II"/>
    <property type="match status" value="2"/>
</dbReference>
<dbReference type="EMBL" id="JQGA01000927">
    <property type="protein sequence ID" value="KGO71459.1"/>
    <property type="molecule type" value="Genomic_DNA"/>
</dbReference>
<evidence type="ECO:0000313" key="5">
    <source>
        <dbReference type="EMBL" id="KGO71459.1"/>
    </source>
</evidence>
<dbReference type="HOGENOM" id="CLU_435518_0_0_1"/>
<dbReference type="EC" id="3.1.1.47" evidence="1"/>
<accession>A0A0A2KUI8</accession>
<dbReference type="PANTHER" id="PTHR10272">
    <property type="entry name" value="PLATELET-ACTIVATING FACTOR ACETYLHYDROLASE"/>
    <property type="match status" value="1"/>
</dbReference>
<dbReference type="Gene3D" id="3.30.559.30">
    <property type="entry name" value="Nonribosomal peptide synthetase, condensation domain"/>
    <property type="match status" value="1"/>
</dbReference>
<dbReference type="PhylomeDB" id="A0A0A2KUI8"/>
<evidence type="ECO:0000256" key="1">
    <source>
        <dbReference type="ARBA" id="ARBA00013201"/>
    </source>
</evidence>
<keyword evidence="4" id="KW-0443">Lipid metabolism</keyword>
<protein>
    <recommendedName>
        <fullName evidence="1">1-alkyl-2-acetylglycerophosphocholine esterase</fullName>
        <ecNumber evidence="1">3.1.1.47</ecNumber>
    </recommendedName>
</protein>
<keyword evidence="6" id="KW-1185">Reference proteome</keyword>
<dbReference type="STRING" id="40296.A0A0A2KUI8"/>
<dbReference type="SUPFAM" id="SSF53474">
    <property type="entry name" value="alpha/beta-Hydrolases"/>
    <property type="match status" value="1"/>
</dbReference>
<sequence length="628" mass="68764">MIEKTRVDPFDPHHAPRAVMTSIFAPTHCNVDLKKIDYLPPATAAYYSDLYGAYGLPNGSLQSISFQACPEAPRGKQLHFPVVLFSPALGTTRLFYNAIAQAVASAGYIVVSIDHPYDTEFLEFPDGTVVTAANITDAQIPLDVKTRAEDVSFVLDQLSTKAGVRALLPGTGAAGLRTGEVAMYGHSVGGAATAEAMHLDRRIVAGVNLDGSMFGSVVQHGLRAPFLLFGHENKTQATDPTWKEFWSNLRGWKLELELAKAQHYTFSDLPFLLKLLGLPVQKVPAIQMMVGTLDGFKAFEIVHRTVVAFLGFGLRQTSPTPLQEVISQFSEVSVVARVMSLSTECSYTPPQGGFVFYVDMPELVPLGKITAFAQTLWEQVDILRSLGATYVGFMLIHGRGKPSRFGFRISHGHFYGAPEPTGEKNRIITLTKVIESPPNIPDFTPANIFLAAFAEALAHIHDTLDVNATLTVSGQTILPSGLDNVIGSCLNQLPLRVSLPVDRSFQKTLTKVQQAQLDTLPAEVATSQNIYKMCAQDWSEHLQKMFYNVQFHNLVFPPIDLLGDGVKTPFKVHGSTGVWDHSEEIWVIARPVEDTWHIALSINAFNCTTENLEKVGDTITSILASVDK</sequence>
<dbReference type="PANTHER" id="PTHR10272:SF14">
    <property type="entry name" value="PAF ACETYLHYDROLASE FAMILY PROTEIN"/>
    <property type="match status" value="1"/>
</dbReference>
<comment type="caution">
    <text evidence="5">The sequence shown here is derived from an EMBL/GenBank/DDBJ whole genome shotgun (WGS) entry which is preliminary data.</text>
</comment>
<evidence type="ECO:0000256" key="4">
    <source>
        <dbReference type="ARBA" id="ARBA00023098"/>
    </source>
</evidence>
<dbReference type="Proteomes" id="UP000030104">
    <property type="component" value="Unassembled WGS sequence"/>
</dbReference>
<dbReference type="GO" id="GO:0016042">
    <property type="term" value="P:lipid catabolic process"/>
    <property type="evidence" value="ECO:0007669"/>
    <property type="project" value="UniProtKB-KW"/>
</dbReference>
<gene>
    <name evidence="5" type="ORF">PITC_051440</name>
</gene>
<name>A0A0A2KUI8_PENIT</name>
<dbReference type="GO" id="GO:0003847">
    <property type="term" value="F:1-alkyl-2-acetylglycerophosphocholine esterase activity"/>
    <property type="evidence" value="ECO:0007669"/>
    <property type="project" value="UniProtKB-EC"/>
</dbReference>
<organism evidence="5 6">
    <name type="scientific">Penicillium italicum</name>
    <name type="common">Blue mold</name>
    <dbReference type="NCBI Taxonomy" id="40296"/>
    <lineage>
        <taxon>Eukaryota</taxon>
        <taxon>Fungi</taxon>
        <taxon>Dikarya</taxon>
        <taxon>Ascomycota</taxon>
        <taxon>Pezizomycotina</taxon>
        <taxon>Eurotiomycetes</taxon>
        <taxon>Eurotiomycetidae</taxon>
        <taxon>Eurotiales</taxon>
        <taxon>Aspergillaceae</taxon>
        <taxon>Penicillium</taxon>
    </lineage>
</organism>